<dbReference type="CDD" id="cd06558">
    <property type="entry name" value="crotonase-like"/>
    <property type="match status" value="1"/>
</dbReference>
<protein>
    <submittedName>
        <fullName evidence="3">Enoyl-CoA hydratase/isomerase family protein</fullName>
    </submittedName>
</protein>
<dbReference type="Gene3D" id="1.10.12.10">
    <property type="entry name" value="Lyase 2-enoyl-coa Hydratase, Chain A, domain 2"/>
    <property type="match status" value="1"/>
</dbReference>
<dbReference type="SUPFAM" id="SSF52096">
    <property type="entry name" value="ClpP/crotonase"/>
    <property type="match status" value="1"/>
</dbReference>
<proteinExistence type="predicted"/>
<sequence>MSDSRLVEEWEYARLEVEGHRADVTMTRSDKRNAMNEPLLEQLREAIEAADAHDEVRALVLQGDGPVFCAGMDLEMMRDRKESGATAERFPRLLETIESVSVPTVAAVKRAAPAGAFELTLPFDFRVLGSDARYGVLEVQLGTFPHGGATQRLPRLVGLSNAKRIVLTGDWVDPEEARTMGLVHDVVPDNEVDARARDLADDLCENAPLGMANAKVALNAALETPLDEGLELERTLGAQLDDTYDYHEGFSARIEDREPEFEGRSRASRSRPRSRAWRPHGTRPASGRPTRGRLGRSSRARHRGCPPRRTGGRVRCRRRSPARTGPTPRTGRA</sequence>
<keyword evidence="4" id="KW-1185">Reference proteome</keyword>
<name>A0A9E7R2S8_9EURY</name>
<dbReference type="EMBL" id="CP104003">
    <property type="protein sequence ID" value="UWM54674.1"/>
    <property type="molecule type" value="Genomic_DNA"/>
</dbReference>
<feature type="compositionally biased region" description="Basic residues" evidence="2">
    <location>
        <begin position="290"/>
        <end position="321"/>
    </location>
</feature>
<dbReference type="PANTHER" id="PTHR11941:SF54">
    <property type="entry name" value="ENOYL-COA HYDRATASE, MITOCHONDRIAL"/>
    <property type="match status" value="1"/>
</dbReference>
<dbReference type="InterPro" id="IPR001753">
    <property type="entry name" value="Enoyl-CoA_hydra/iso"/>
</dbReference>
<evidence type="ECO:0000313" key="3">
    <source>
        <dbReference type="EMBL" id="UWM54674.1"/>
    </source>
</evidence>
<dbReference type="Proteomes" id="UP001057580">
    <property type="component" value="Chromosome"/>
</dbReference>
<dbReference type="Pfam" id="PF00378">
    <property type="entry name" value="ECH_1"/>
    <property type="match status" value="1"/>
</dbReference>
<feature type="compositionally biased region" description="Basic residues" evidence="2">
    <location>
        <begin position="266"/>
        <end position="281"/>
    </location>
</feature>
<gene>
    <name evidence="3" type="ORF">N0B31_21470</name>
</gene>
<dbReference type="GO" id="GO:0006635">
    <property type="term" value="P:fatty acid beta-oxidation"/>
    <property type="evidence" value="ECO:0007669"/>
    <property type="project" value="TreeGrafter"/>
</dbReference>
<organism evidence="3 4">
    <name type="scientific">Salinirubellus salinus</name>
    <dbReference type="NCBI Taxonomy" id="1364945"/>
    <lineage>
        <taxon>Archaea</taxon>
        <taxon>Methanobacteriati</taxon>
        <taxon>Methanobacteriota</taxon>
        <taxon>Stenosarchaea group</taxon>
        <taxon>Halobacteria</taxon>
        <taxon>Halobacteriales</taxon>
        <taxon>Natronomonadaceae</taxon>
        <taxon>Salinirubellus</taxon>
    </lineage>
</organism>
<evidence type="ECO:0000256" key="2">
    <source>
        <dbReference type="SAM" id="MobiDB-lite"/>
    </source>
</evidence>
<dbReference type="PANTHER" id="PTHR11941">
    <property type="entry name" value="ENOYL-COA HYDRATASE-RELATED"/>
    <property type="match status" value="1"/>
</dbReference>
<accession>A0A9E7R2S8</accession>
<feature type="region of interest" description="Disordered" evidence="2">
    <location>
        <begin position="255"/>
        <end position="333"/>
    </location>
</feature>
<dbReference type="GO" id="GO:0016829">
    <property type="term" value="F:lyase activity"/>
    <property type="evidence" value="ECO:0007669"/>
    <property type="project" value="UniProtKB-KW"/>
</dbReference>
<dbReference type="InterPro" id="IPR029045">
    <property type="entry name" value="ClpP/crotonase-like_dom_sf"/>
</dbReference>
<evidence type="ECO:0000256" key="1">
    <source>
        <dbReference type="ARBA" id="ARBA00023239"/>
    </source>
</evidence>
<dbReference type="Gene3D" id="3.90.226.10">
    <property type="entry name" value="2-enoyl-CoA Hydratase, Chain A, domain 1"/>
    <property type="match status" value="1"/>
</dbReference>
<keyword evidence="1" id="KW-0456">Lyase</keyword>
<feature type="compositionally biased region" description="Basic and acidic residues" evidence="2">
    <location>
        <begin position="255"/>
        <end position="265"/>
    </location>
</feature>
<evidence type="ECO:0000313" key="4">
    <source>
        <dbReference type="Proteomes" id="UP001057580"/>
    </source>
</evidence>
<dbReference type="KEGG" id="ssai:N0B31_21470"/>
<reference evidence="3" key="1">
    <citation type="submission" date="2022-09" db="EMBL/GenBank/DDBJ databases">
        <title>Diverse halophilic archaea isolated from saline environments.</title>
        <authorList>
            <person name="Cui H.-L."/>
        </authorList>
    </citation>
    <scope>NUCLEOTIDE SEQUENCE</scope>
    <source>
        <strain evidence="3">ZS-35-S2</strain>
    </source>
</reference>
<dbReference type="AlphaFoldDB" id="A0A9E7R2S8"/>
<dbReference type="InterPro" id="IPR014748">
    <property type="entry name" value="Enoyl-CoA_hydra_C"/>
</dbReference>